<dbReference type="Proteomes" id="UP000248039">
    <property type="component" value="Unassembled WGS sequence"/>
</dbReference>
<gene>
    <name evidence="9" type="ORF">C7C46_07990</name>
</gene>
<feature type="transmembrane region" description="Helical" evidence="6">
    <location>
        <begin position="308"/>
        <end position="326"/>
    </location>
</feature>
<dbReference type="PANTHER" id="PTHR34697:SF2">
    <property type="entry name" value="PHOSPHATIDYLGLYCEROL LYSYLTRANSFERASE"/>
    <property type="match status" value="1"/>
</dbReference>
<dbReference type="GO" id="GO:0004252">
    <property type="term" value="F:serine-type endopeptidase activity"/>
    <property type="evidence" value="ECO:0007669"/>
    <property type="project" value="InterPro"/>
</dbReference>
<feature type="transmembrane region" description="Helical" evidence="6">
    <location>
        <begin position="184"/>
        <end position="202"/>
    </location>
</feature>
<name>A0A2V4NGT2_9ACTN</name>
<dbReference type="EMBL" id="PYBW01000025">
    <property type="protein sequence ID" value="PYC84415.1"/>
    <property type="molecule type" value="Genomic_DNA"/>
</dbReference>
<comment type="caution">
    <text evidence="9">The sequence shown here is derived from an EMBL/GenBank/DDBJ whole genome shotgun (WGS) entry which is preliminary data.</text>
</comment>
<reference evidence="9 10" key="1">
    <citation type="submission" date="2018-03" db="EMBL/GenBank/DDBJ databases">
        <title>Bioinformatic expansion and discovery of thiopeptide antibiotics.</title>
        <authorList>
            <person name="Schwalen C.J."/>
            <person name="Hudson G.A."/>
            <person name="Mitchell D.A."/>
        </authorList>
    </citation>
    <scope>NUCLEOTIDE SEQUENCE [LARGE SCALE GENOMIC DNA]</scope>
    <source>
        <strain evidence="9 10">ATCC 21389</strain>
    </source>
</reference>
<feature type="transmembrane region" description="Helical" evidence="6">
    <location>
        <begin position="372"/>
        <end position="393"/>
    </location>
</feature>
<evidence type="ECO:0000256" key="1">
    <source>
        <dbReference type="ARBA" id="ARBA00004651"/>
    </source>
</evidence>
<dbReference type="PANTHER" id="PTHR34697">
    <property type="entry name" value="PHOSPHATIDYLGLYCEROL LYSYLTRANSFERASE"/>
    <property type="match status" value="1"/>
</dbReference>
<evidence type="ECO:0008006" key="11">
    <source>
        <dbReference type="Google" id="ProtNLM"/>
    </source>
</evidence>
<feature type="transmembrane region" description="Helical" evidence="6">
    <location>
        <begin position="120"/>
        <end position="145"/>
    </location>
</feature>
<dbReference type="InterPro" id="IPR022764">
    <property type="entry name" value="Peptidase_S54_rhomboid_dom"/>
</dbReference>
<evidence type="ECO:0000256" key="4">
    <source>
        <dbReference type="ARBA" id="ARBA00022989"/>
    </source>
</evidence>
<comment type="subcellular location">
    <subcellularLocation>
        <location evidence="1">Cell membrane</location>
        <topology evidence="1">Multi-pass membrane protein</topology>
    </subcellularLocation>
</comment>
<dbReference type="GO" id="GO:0055091">
    <property type="term" value="P:phospholipid homeostasis"/>
    <property type="evidence" value="ECO:0007669"/>
    <property type="project" value="TreeGrafter"/>
</dbReference>
<evidence type="ECO:0000259" key="8">
    <source>
        <dbReference type="Pfam" id="PF09924"/>
    </source>
</evidence>
<protein>
    <recommendedName>
        <fullName evidence="11">Phosphatidylglycerol lysyltransferase C-terminal domain-containing protein</fullName>
    </recommendedName>
</protein>
<accession>A0A2V4NGT2</accession>
<dbReference type="Pfam" id="PF09924">
    <property type="entry name" value="LPG_synthase_C"/>
    <property type="match status" value="1"/>
</dbReference>
<dbReference type="AlphaFoldDB" id="A0A2V4NGT2"/>
<keyword evidence="5 6" id="KW-0472">Membrane</keyword>
<dbReference type="SUPFAM" id="SSF55729">
    <property type="entry name" value="Acyl-CoA N-acyltransferases (Nat)"/>
    <property type="match status" value="1"/>
</dbReference>
<evidence type="ECO:0000256" key="2">
    <source>
        <dbReference type="ARBA" id="ARBA00022475"/>
    </source>
</evidence>
<dbReference type="InterPro" id="IPR051211">
    <property type="entry name" value="PG_lysyltransferase"/>
</dbReference>
<keyword evidence="10" id="KW-1185">Reference proteome</keyword>
<proteinExistence type="predicted"/>
<evidence type="ECO:0000256" key="5">
    <source>
        <dbReference type="ARBA" id="ARBA00023136"/>
    </source>
</evidence>
<dbReference type="Gene3D" id="1.20.1540.10">
    <property type="entry name" value="Rhomboid-like"/>
    <property type="match status" value="1"/>
</dbReference>
<evidence type="ECO:0000313" key="9">
    <source>
        <dbReference type="EMBL" id="PYC84415.1"/>
    </source>
</evidence>
<keyword evidence="4 6" id="KW-1133">Transmembrane helix</keyword>
<feature type="transmembrane region" description="Helical" evidence="6">
    <location>
        <begin position="157"/>
        <end position="177"/>
    </location>
</feature>
<feature type="transmembrane region" description="Helical" evidence="6">
    <location>
        <begin position="405"/>
        <end position="431"/>
    </location>
</feature>
<dbReference type="GO" id="GO:0005886">
    <property type="term" value="C:plasma membrane"/>
    <property type="evidence" value="ECO:0007669"/>
    <property type="project" value="UniProtKB-SubCell"/>
</dbReference>
<feature type="domain" description="Phosphatidylglycerol lysyltransferase C-terminal" evidence="8">
    <location>
        <begin position="511"/>
        <end position="823"/>
    </location>
</feature>
<feature type="transmembrane region" description="Helical" evidence="6">
    <location>
        <begin position="240"/>
        <end position="259"/>
    </location>
</feature>
<dbReference type="Pfam" id="PF01694">
    <property type="entry name" value="Rhomboid"/>
    <property type="match status" value="1"/>
</dbReference>
<feature type="transmembrane region" description="Helical" evidence="6">
    <location>
        <begin position="475"/>
        <end position="495"/>
    </location>
</feature>
<keyword evidence="3 6" id="KW-0812">Transmembrane</keyword>
<dbReference type="SUPFAM" id="SSF144091">
    <property type="entry name" value="Rhomboid-like"/>
    <property type="match status" value="1"/>
</dbReference>
<dbReference type="InterPro" id="IPR035952">
    <property type="entry name" value="Rhomboid-like_sf"/>
</dbReference>
<dbReference type="InterPro" id="IPR024320">
    <property type="entry name" value="LPG_synthase_C"/>
</dbReference>
<feature type="transmembrane region" description="Helical" evidence="6">
    <location>
        <begin position="208"/>
        <end position="224"/>
    </location>
</feature>
<feature type="domain" description="Peptidase S54 rhomboid" evidence="7">
    <location>
        <begin position="79"/>
        <end position="221"/>
    </location>
</feature>
<dbReference type="InterPro" id="IPR016181">
    <property type="entry name" value="Acyl_CoA_acyltransferase"/>
</dbReference>
<evidence type="ECO:0000259" key="7">
    <source>
        <dbReference type="Pfam" id="PF01694"/>
    </source>
</evidence>
<sequence length="858" mass="93389">MSARTELSDAPVTPVRPGPLQRALHTTVLPLLALRQAPMTVVLILTLWILGGLTHSLGHGPGPVLLAHVGVGIQSLAAGYWWTPFSSLLWCSGIASYVVNTAMLVVLGPVAARRLGRLRAVGLVLAGQLVGTLLGTALVRLGIAVGETWTEGLGDQYGLGPTTGIFALAGALSFRLSALWRRRLQLLVVLVPLVMMLYIGHLQSVQRVAGAAFGLLVGALWLRGDQPLRPRRASHTETRVLVALCVASSAIGPLIASLYQDAFGPFNTFSDLYFSRPPTREDVDYACSISADDCAHLKSALHFFDSPGRLMAAVIPILLLVLAEGLRRGLRRGLRLAWWSVVVVQLLWIALLGWLLRLLLDQAADLGGSTVVWQLVGEAWALPVLVLALLVATRRQFGLRLPVRVVRRLAAVVGGTLLAACLAYVGIGYLVRDQYEPDTTLPALLKGLPSEFLPPAYNDLVPTYPVAAGGTAQALETYCGLLFWAVALIALLIAFRRPWVHEDAAAAARARELLVRYGGSTLSYIATWDGNHYWFDEHGEAAVPYRLLGSVGITAVALTCGDPFGEPKARERAVAGFARYCDRRGWTPCFYSVTPATEAAGRALGWRSVQVAEDTVVPLPELAFTGKKWQDVRTALNKAKKEGITAEWWTWQQAPLEVRDQIRSISEEWVADKGLPEMGFTLGGLDELADPAVRVLIAVDRDRTVHGLTSWMPVYRDGAPVGWTLDFMRRRSEARGAGAPAPFRGVMEFLIASAALGFQEEGAQFLSLSGAPLARSDRGQEPTTLQRMLDWMGKTLEPVYGFRSLLAFKAKFQPEYRPMYMVYPDPAALPSITRAIGKAYLPHLTAGEGMRLMRRLST</sequence>
<evidence type="ECO:0000313" key="10">
    <source>
        <dbReference type="Proteomes" id="UP000248039"/>
    </source>
</evidence>
<keyword evidence="2" id="KW-1003">Cell membrane</keyword>
<dbReference type="RefSeq" id="WP_110667200.1">
    <property type="nucleotide sequence ID" value="NZ_PYBW01000025.1"/>
</dbReference>
<feature type="transmembrane region" description="Helical" evidence="6">
    <location>
        <begin position="87"/>
        <end position="108"/>
    </location>
</feature>
<organism evidence="9 10">
    <name type="scientific">Streptomyces tateyamensis</name>
    <dbReference type="NCBI Taxonomy" id="565073"/>
    <lineage>
        <taxon>Bacteria</taxon>
        <taxon>Bacillati</taxon>
        <taxon>Actinomycetota</taxon>
        <taxon>Actinomycetes</taxon>
        <taxon>Kitasatosporales</taxon>
        <taxon>Streptomycetaceae</taxon>
        <taxon>Streptomyces</taxon>
    </lineage>
</organism>
<evidence type="ECO:0000256" key="6">
    <source>
        <dbReference type="SAM" id="Phobius"/>
    </source>
</evidence>
<dbReference type="GO" id="GO:0016755">
    <property type="term" value="F:aminoacyltransferase activity"/>
    <property type="evidence" value="ECO:0007669"/>
    <property type="project" value="TreeGrafter"/>
</dbReference>
<feature type="transmembrane region" description="Helical" evidence="6">
    <location>
        <begin position="338"/>
        <end position="360"/>
    </location>
</feature>
<dbReference type="OrthoDB" id="594838at2"/>
<feature type="transmembrane region" description="Helical" evidence="6">
    <location>
        <begin position="28"/>
        <end position="50"/>
    </location>
</feature>
<evidence type="ECO:0000256" key="3">
    <source>
        <dbReference type="ARBA" id="ARBA00022692"/>
    </source>
</evidence>